<dbReference type="InterPro" id="IPR006121">
    <property type="entry name" value="HMA_dom"/>
</dbReference>
<evidence type="ECO:0000313" key="2">
    <source>
        <dbReference type="EMBL" id="SFP09418.1"/>
    </source>
</evidence>
<dbReference type="Pfam" id="PF00403">
    <property type="entry name" value="HMA"/>
    <property type="match status" value="1"/>
</dbReference>
<dbReference type="PROSITE" id="PS50846">
    <property type="entry name" value="HMA_2"/>
    <property type="match status" value="1"/>
</dbReference>
<protein>
    <submittedName>
        <fullName evidence="2">Copper chaperone CopZ</fullName>
    </submittedName>
</protein>
<dbReference type="AlphaFoldDB" id="A0A1I5MIE6"/>
<dbReference type="RefSeq" id="WP_092011082.1">
    <property type="nucleotide sequence ID" value="NZ_FOXH01000001.1"/>
</dbReference>
<dbReference type="EMBL" id="FOXH01000001">
    <property type="protein sequence ID" value="SFP09418.1"/>
    <property type="molecule type" value="Genomic_DNA"/>
</dbReference>
<dbReference type="Gene3D" id="3.30.70.100">
    <property type="match status" value="1"/>
</dbReference>
<dbReference type="CDD" id="cd00371">
    <property type="entry name" value="HMA"/>
    <property type="match status" value="1"/>
</dbReference>
<dbReference type="Proteomes" id="UP000199306">
    <property type="component" value="Unassembled WGS sequence"/>
</dbReference>
<evidence type="ECO:0000313" key="3">
    <source>
        <dbReference type="Proteomes" id="UP000199306"/>
    </source>
</evidence>
<evidence type="ECO:0000259" key="1">
    <source>
        <dbReference type="PROSITE" id="PS50846"/>
    </source>
</evidence>
<dbReference type="GO" id="GO:0046872">
    <property type="term" value="F:metal ion binding"/>
    <property type="evidence" value="ECO:0007669"/>
    <property type="project" value="InterPro"/>
</dbReference>
<dbReference type="InterPro" id="IPR036163">
    <property type="entry name" value="HMA_dom_sf"/>
</dbReference>
<sequence>METIKFKTDINCSGCVSKVSPLLNQLDNIENWKVDLENPDKILTVESEEKIDTPQLIETLEKAGFNAEVI</sequence>
<dbReference type="STRING" id="1079859.SAMN04515674_101326"/>
<dbReference type="OrthoDB" id="677920at2"/>
<accession>A0A1I5MIE6</accession>
<name>A0A1I5MIE6_9BACT</name>
<dbReference type="SUPFAM" id="SSF55008">
    <property type="entry name" value="HMA, heavy metal-associated domain"/>
    <property type="match status" value="1"/>
</dbReference>
<gene>
    <name evidence="2" type="ORF">SAMN04515674_101326</name>
</gene>
<feature type="domain" description="HMA" evidence="1">
    <location>
        <begin position="1"/>
        <end position="68"/>
    </location>
</feature>
<keyword evidence="3" id="KW-1185">Reference proteome</keyword>
<proteinExistence type="predicted"/>
<reference evidence="2 3" key="1">
    <citation type="submission" date="2016-10" db="EMBL/GenBank/DDBJ databases">
        <authorList>
            <person name="de Groot N.N."/>
        </authorList>
    </citation>
    <scope>NUCLEOTIDE SEQUENCE [LARGE SCALE GENOMIC DNA]</scope>
    <source>
        <strain evidence="3">E92,LMG 26720,CCM 7988</strain>
    </source>
</reference>
<organism evidence="2 3">
    <name type="scientific">Pseudarcicella hirudinis</name>
    <dbReference type="NCBI Taxonomy" id="1079859"/>
    <lineage>
        <taxon>Bacteria</taxon>
        <taxon>Pseudomonadati</taxon>
        <taxon>Bacteroidota</taxon>
        <taxon>Cytophagia</taxon>
        <taxon>Cytophagales</taxon>
        <taxon>Flectobacillaceae</taxon>
        <taxon>Pseudarcicella</taxon>
    </lineage>
</organism>